<dbReference type="Proteomes" id="UP000229554">
    <property type="component" value="Unassembled WGS sequence"/>
</dbReference>
<accession>A0A2M8KS28</accession>
<evidence type="ECO:0000313" key="1">
    <source>
        <dbReference type="EMBL" id="PJE62721.1"/>
    </source>
</evidence>
<dbReference type="AlphaFoldDB" id="A0A2M8KS28"/>
<proteinExistence type="predicted"/>
<evidence type="ECO:0000313" key="2">
    <source>
        <dbReference type="Proteomes" id="UP000229554"/>
    </source>
</evidence>
<feature type="non-terminal residue" evidence="1">
    <location>
        <position position="698"/>
    </location>
</feature>
<reference evidence="2" key="1">
    <citation type="submission" date="2017-09" db="EMBL/GenBank/DDBJ databases">
        <title>Depth-based differentiation of microbial function through sediment-hosted aquifers and enrichment of novel symbionts in the deep terrestrial subsurface.</title>
        <authorList>
            <person name="Probst A.J."/>
            <person name="Ladd B."/>
            <person name="Jarett J.K."/>
            <person name="Geller-Mcgrath D.E."/>
            <person name="Sieber C.M.K."/>
            <person name="Emerson J.B."/>
            <person name="Anantharaman K."/>
            <person name="Thomas B.C."/>
            <person name="Malmstrom R."/>
            <person name="Stieglmeier M."/>
            <person name="Klingl A."/>
            <person name="Woyke T."/>
            <person name="Ryan C.M."/>
            <person name="Banfield J.F."/>
        </authorList>
    </citation>
    <scope>NUCLEOTIDE SEQUENCE [LARGE SCALE GENOMIC DNA]</scope>
</reference>
<comment type="caution">
    <text evidence="1">The sequence shown here is derived from an EMBL/GenBank/DDBJ whole genome shotgun (WGS) entry which is preliminary data.</text>
</comment>
<organism evidence="1 2">
    <name type="scientific">Candidatus Roizmanbacteria bacterium CG10_big_fil_rev_8_21_14_0_10_39_6</name>
    <dbReference type="NCBI Taxonomy" id="1974853"/>
    <lineage>
        <taxon>Bacteria</taxon>
        <taxon>Candidatus Roizmaniibacteriota</taxon>
    </lineage>
</organism>
<name>A0A2M8KS28_9BACT</name>
<sequence>MIKKKTGNDLTFKEYKKLVSATLSILSNYPNGCAYYDYTRANLANKAFQLYKQGKPVPRFLTKGYLGCAILPVNISDFSSKKFDALYALYGDALTRLRFTDDNFLRYITSTDSLENILNTGGACAIESTDTKILNTFKNKKRTDLIVPYIEQLAKITPTWTQITGTLVPMNGLNVMYDETYPWYLRFMQYGISDAEAVVKKIYDGIYSAVVRYSRLQNPESIVIRVPFADLDLENQGNLKEFYERYKSNILALGLNKNTRSVYAYNAELNKKMWVEYTYRGLRILEKVKEVIQKNYPKEFKRYGTRKAAIHIRSKQIDHLTTERQDSWLNDIVLNGMSTDKKNERKIAHLLQMYNKVHVLGLSMWFKDNYRTLPVGFAGMFDFAYEGSIVHEYPRKGILDNVLHNKQPVESLTNSLFRPNTSNIHTVIRHLKRYTTTPKLTISKDMVNTIDQLVNREKKLINKIDNLKLLLADFELYNRLWMRYREDMKVKTQKLKLITINTFLFNSVKNKELFRHIMRRYKQDYSLFPLAKEKNDIWRKNAALSLRTFLSHISIAKTYQSKAEFSMIFTLENEIFGNKLYGLISKEFTVDTIYLDKLENELIQIRNRINEILKYVEMNNLQFEQLSNKGHVRILPLADNYLVSFMQQFLFVPLVRTAYIELSIIEQEIGNTKEKEEKITKICQKVFPIIEKLLMYVF</sequence>
<gene>
    <name evidence="1" type="ORF">COU88_03480</name>
</gene>
<protein>
    <submittedName>
        <fullName evidence="1">Uncharacterized protein</fullName>
    </submittedName>
</protein>
<dbReference type="EMBL" id="PFED01000137">
    <property type="protein sequence ID" value="PJE62721.1"/>
    <property type="molecule type" value="Genomic_DNA"/>
</dbReference>